<evidence type="ECO:0000313" key="9">
    <source>
        <dbReference type="Proteomes" id="UP000180098"/>
    </source>
</evidence>
<feature type="transmembrane region" description="Helical" evidence="7">
    <location>
        <begin position="16"/>
        <end position="39"/>
    </location>
</feature>
<comment type="caution">
    <text evidence="8">The sequence shown here is derived from an EMBL/GenBank/DDBJ whole genome shotgun (WGS) entry which is preliminary data.</text>
</comment>
<evidence type="ECO:0000256" key="2">
    <source>
        <dbReference type="ARBA" id="ARBA00008488"/>
    </source>
</evidence>
<evidence type="ECO:0000256" key="7">
    <source>
        <dbReference type="SAM" id="Phobius"/>
    </source>
</evidence>
<feature type="binding site" evidence="6">
    <location>
        <position position="193"/>
    </location>
    <ligand>
        <name>Zn(2+)</name>
        <dbReference type="ChEBI" id="CHEBI:29105"/>
    </ligand>
</feature>
<comment type="subcellular location">
    <subcellularLocation>
        <location evidence="1">Endomembrane system</location>
        <topology evidence="1">Multi-pass membrane protein</topology>
    </subcellularLocation>
</comment>
<keyword evidence="3 7" id="KW-0812">Transmembrane</keyword>
<dbReference type="RefSeq" id="WP_071313561.1">
    <property type="nucleotide sequence ID" value="NZ_MLQQ01000026.1"/>
</dbReference>
<dbReference type="GO" id="GO:0016020">
    <property type="term" value="C:membrane"/>
    <property type="evidence" value="ECO:0007669"/>
    <property type="project" value="InterPro"/>
</dbReference>
<gene>
    <name evidence="8" type="ORF">BKP35_11870</name>
</gene>
<dbReference type="GO" id="GO:0140911">
    <property type="term" value="F:pore-forming activity"/>
    <property type="evidence" value="ECO:0007669"/>
    <property type="project" value="InterPro"/>
</dbReference>
<evidence type="ECO:0000256" key="6">
    <source>
        <dbReference type="PIRSR" id="PIRSR604254-1"/>
    </source>
</evidence>
<dbReference type="PANTHER" id="PTHR20855">
    <property type="entry name" value="ADIPOR/PROGESTIN RECEPTOR-RELATED"/>
    <property type="match status" value="1"/>
</dbReference>
<feature type="binding site" evidence="6">
    <location>
        <position position="67"/>
    </location>
    <ligand>
        <name>Zn(2+)</name>
        <dbReference type="ChEBI" id="CHEBI:29105"/>
    </ligand>
</feature>
<feature type="transmembrane region" description="Helical" evidence="7">
    <location>
        <begin position="191"/>
        <end position="210"/>
    </location>
</feature>
<dbReference type="InterPro" id="IPR004254">
    <property type="entry name" value="AdipoR/HlyIII-related"/>
</dbReference>
<keyword evidence="6" id="KW-0862">Zinc</keyword>
<protein>
    <submittedName>
        <fullName evidence="8">Hemolysin D</fullName>
    </submittedName>
</protein>
<evidence type="ECO:0000256" key="4">
    <source>
        <dbReference type="ARBA" id="ARBA00022989"/>
    </source>
</evidence>
<feature type="transmembrane region" description="Helical" evidence="7">
    <location>
        <begin position="110"/>
        <end position="127"/>
    </location>
</feature>
<proteinExistence type="inferred from homology"/>
<feature type="binding site" evidence="6">
    <location>
        <position position="189"/>
    </location>
    <ligand>
        <name>Zn(2+)</name>
        <dbReference type="ChEBI" id="CHEBI:29105"/>
    </ligand>
</feature>
<accession>A0A1S2LGJ8</accession>
<dbReference type="EMBL" id="MLQQ01000026">
    <property type="protein sequence ID" value="OIJ11628.1"/>
    <property type="molecule type" value="Genomic_DNA"/>
</dbReference>
<dbReference type="Proteomes" id="UP000180098">
    <property type="component" value="Unassembled WGS sequence"/>
</dbReference>
<reference evidence="8 9" key="1">
    <citation type="submission" date="2016-10" db="EMBL/GenBank/DDBJ databases">
        <title>Draft genome sequences of four alkaliphilic bacteria belonging to the Anaerobacillus genus.</title>
        <authorList>
            <person name="Bassil N.M."/>
            <person name="Lloyd J.R."/>
        </authorList>
    </citation>
    <scope>NUCLEOTIDE SEQUENCE [LARGE SCALE GENOMIC DNA]</scope>
    <source>
        <strain evidence="8 9">DSM 15340</strain>
    </source>
</reference>
<organism evidence="8 9">
    <name type="scientific">Anaerobacillus arseniciselenatis</name>
    <dbReference type="NCBI Taxonomy" id="85682"/>
    <lineage>
        <taxon>Bacteria</taxon>
        <taxon>Bacillati</taxon>
        <taxon>Bacillota</taxon>
        <taxon>Bacilli</taxon>
        <taxon>Bacillales</taxon>
        <taxon>Bacillaceae</taxon>
        <taxon>Anaerobacillus</taxon>
    </lineage>
</organism>
<evidence type="ECO:0000256" key="1">
    <source>
        <dbReference type="ARBA" id="ARBA00004127"/>
    </source>
</evidence>
<keyword evidence="9" id="KW-1185">Reference proteome</keyword>
<feature type="transmembrane region" description="Helical" evidence="7">
    <location>
        <begin position="133"/>
        <end position="151"/>
    </location>
</feature>
<keyword evidence="5 7" id="KW-0472">Membrane</keyword>
<keyword evidence="6" id="KW-0479">Metal-binding</keyword>
<evidence type="ECO:0000256" key="3">
    <source>
        <dbReference type="ARBA" id="ARBA00022692"/>
    </source>
</evidence>
<evidence type="ECO:0000256" key="5">
    <source>
        <dbReference type="ARBA" id="ARBA00023136"/>
    </source>
</evidence>
<keyword evidence="4 7" id="KW-1133">Transmembrane helix</keyword>
<dbReference type="NCBIfam" id="TIGR01065">
    <property type="entry name" value="hlyIII"/>
    <property type="match status" value="1"/>
</dbReference>
<feature type="transmembrane region" description="Helical" evidence="7">
    <location>
        <begin position="86"/>
        <end position="103"/>
    </location>
</feature>
<dbReference type="PANTHER" id="PTHR20855:SF129">
    <property type="entry name" value="HEMOLYSIN-3 HOMOLOG"/>
    <property type="match status" value="1"/>
</dbReference>
<comment type="similarity">
    <text evidence="2">Belongs to the UPF0073 (Hly-III) family.</text>
</comment>
<feature type="transmembrane region" description="Helical" evidence="7">
    <location>
        <begin position="163"/>
        <end position="185"/>
    </location>
</feature>
<dbReference type="GO" id="GO:0046872">
    <property type="term" value="F:metal ion binding"/>
    <property type="evidence" value="ECO:0007669"/>
    <property type="project" value="UniProtKB-KW"/>
</dbReference>
<dbReference type="AlphaFoldDB" id="A0A1S2LGJ8"/>
<dbReference type="GO" id="GO:0012505">
    <property type="term" value="C:endomembrane system"/>
    <property type="evidence" value="ECO:0007669"/>
    <property type="project" value="UniProtKB-SubCell"/>
</dbReference>
<dbReference type="Pfam" id="PF03006">
    <property type="entry name" value="HlyIII"/>
    <property type="match status" value="1"/>
</dbReference>
<sequence length="211" mass="23474">MATTHRYSKGEEIANAISHGVGVVFSISALTLLIVFASLEGSAASIISYTVYGVTMLLLYVSSTLLHAFPEGKVKNLFEIFDHSSIYLFIAGSYTPILVNVIGGKLGISLLALLWTIASIGIVFKVFFVKRFLYTSTLLYIVMGWIIVFAWQPLVTNLHDVGVILLVIGGLLYTIGALFYMFRWFPFHHMVWHLFVLAGTVVHFFAILLFV</sequence>
<dbReference type="OrthoDB" id="9813689at2"/>
<evidence type="ECO:0000313" key="8">
    <source>
        <dbReference type="EMBL" id="OIJ11628.1"/>
    </source>
</evidence>
<name>A0A1S2LGJ8_9BACI</name>
<feature type="transmembrane region" description="Helical" evidence="7">
    <location>
        <begin position="46"/>
        <end position="66"/>
    </location>
</feature>
<dbReference type="InterPro" id="IPR005744">
    <property type="entry name" value="Hy-lIII"/>
</dbReference>